<feature type="region of interest" description="Disordered" evidence="1">
    <location>
        <begin position="1"/>
        <end position="104"/>
    </location>
</feature>
<proteinExistence type="predicted"/>
<evidence type="ECO:0000313" key="3">
    <source>
        <dbReference type="Proteomes" id="UP001487740"/>
    </source>
</evidence>
<dbReference type="Proteomes" id="UP001487740">
    <property type="component" value="Unassembled WGS sequence"/>
</dbReference>
<keyword evidence="3" id="KW-1185">Reference proteome</keyword>
<protein>
    <submittedName>
        <fullName evidence="2">Uncharacterized protein</fullName>
    </submittedName>
</protein>
<dbReference type="EMBL" id="JARAKH010000042">
    <property type="protein sequence ID" value="KAK8380320.1"/>
    <property type="molecule type" value="Genomic_DNA"/>
</dbReference>
<gene>
    <name evidence="2" type="ORF">O3P69_016729</name>
</gene>
<evidence type="ECO:0000313" key="2">
    <source>
        <dbReference type="EMBL" id="KAK8380320.1"/>
    </source>
</evidence>
<reference evidence="2 3" key="1">
    <citation type="submission" date="2023-03" db="EMBL/GenBank/DDBJ databases">
        <title>High-quality genome of Scylla paramamosain provides insights in environmental adaptation.</title>
        <authorList>
            <person name="Zhang L."/>
        </authorList>
    </citation>
    <scope>NUCLEOTIDE SEQUENCE [LARGE SCALE GENOMIC DNA]</scope>
    <source>
        <strain evidence="2">LZ_2023a</strain>
        <tissue evidence="2">Muscle</tissue>
    </source>
</reference>
<sequence>MYKADALPPAEHLSEPPAHLRRGAAGCHKLPHPHVPRAGARCDPPRHPIPPRPAPRQAANKAMNPCKPVKEEEEEKEEESGGEDMVKTAAAPLRPGLDPPYPLL</sequence>
<accession>A0AAW0SYB2</accession>
<name>A0AAW0SYB2_SCYPA</name>
<feature type="compositionally biased region" description="Acidic residues" evidence="1">
    <location>
        <begin position="71"/>
        <end position="82"/>
    </location>
</feature>
<organism evidence="2 3">
    <name type="scientific">Scylla paramamosain</name>
    <name type="common">Mud crab</name>
    <dbReference type="NCBI Taxonomy" id="85552"/>
    <lineage>
        <taxon>Eukaryota</taxon>
        <taxon>Metazoa</taxon>
        <taxon>Ecdysozoa</taxon>
        <taxon>Arthropoda</taxon>
        <taxon>Crustacea</taxon>
        <taxon>Multicrustacea</taxon>
        <taxon>Malacostraca</taxon>
        <taxon>Eumalacostraca</taxon>
        <taxon>Eucarida</taxon>
        <taxon>Decapoda</taxon>
        <taxon>Pleocyemata</taxon>
        <taxon>Brachyura</taxon>
        <taxon>Eubrachyura</taxon>
        <taxon>Portunoidea</taxon>
        <taxon>Portunidae</taxon>
        <taxon>Portuninae</taxon>
        <taxon>Scylla</taxon>
    </lineage>
</organism>
<dbReference type="AlphaFoldDB" id="A0AAW0SYB2"/>
<evidence type="ECO:0000256" key="1">
    <source>
        <dbReference type="SAM" id="MobiDB-lite"/>
    </source>
</evidence>
<comment type="caution">
    <text evidence="2">The sequence shown here is derived from an EMBL/GenBank/DDBJ whole genome shotgun (WGS) entry which is preliminary data.</text>
</comment>